<dbReference type="AlphaFoldDB" id="A0A7N0SYQ3"/>
<proteinExistence type="predicted"/>
<dbReference type="FunFam" id="1.25.40.10:FF:000125">
    <property type="entry name" value="Pentatricopeptide repeat-containing protein"/>
    <property type="match status" value="2"/>
</dbReference>
<dbReference type="InterPro" id="IPR011990">
    <property type="entry name" value="TPR-like_helical_dom_sf"/>
</dbReference>
<evidence type="ECO:0000313" key="4">
    <source>
        <dbReference type="Proteomes" id="UP000594263"/>
    </source>
</evidence>
<feature type="repeat" description="PPR" evidence="2">
    <location>
        <begin position="420"/>
        <end position="454"/>
    </location>
</feature>
<dbReference type="SUPFAM" id="SSF48452">
    <property type="entry name" value="TPR-like"/>
    <property type="match status" value="2"/>
</dbReference>
<name>A0A7N0SYQ3_KALFE</name>
<dbReference type="InterPro" id="IPR046848">
    <property type="entry name" value="E_motif"/>
</dbReference>
<evidence type="ECO:0000256" key="2">
    <source>
        <dbReference type="PROSITE-ProRule" id="PRU00708"/>
    </source>
</evidence>
<dbReference type="Pfam" id="PF01535">
    <property type="entry name" value="PPR"/>
    <property type="match status" value="6"/>
</dbReference>
<reference evidence="3" key="1">
    <citation type="submission" date="2021-01" db="UniProtKB">
        <authorList>
            <consortium name="EnsemblPlants"/>
        </authorList>
    </citation>
    <scope>IDENTIFICATION</scope>
</reference>
<feature type="repeat" description="PPR" evidence="2">
    <location>
        <begin position="130"/>
        <end position="160"/>
    </location>
</feature>
<feature type="repeat" description="PPR" evidence="2">
    <location>
        <begin position="455"/>
        <end position="489"/>
    </location>
</feature>
<feature type="repeat" description="PPR" evidence="2">
    <location>
        <begin position="285"/>
        <end position="319"/>
    </location>
</feature>
<evidence type="ECO:0000313" key="3">
    <source>
        <dbReference type="EnsemblPlants" id="Kaladp0012s0115.1.v1.1.CDS.1"/>
    </source>
</evidence>
<dbReference type="InterPro" id="IPR002885">
    <property type="entry name" value="PPR_rpt"/>
</dbReference>
<accession>A0A7N0SYQ3</accession>
<dbReference type="OMA" id="KCGMIRE"/>
<dbReference type="InterPro" id="IPR046960">
    <property type="entry name" value="PPR_At4g14850-like_plant"/>
</dbReference>
<feature type="repeat" description="PPR" evidence="2">
    <location>
        <begin position="98"/>
        <end position="128"/>
    </location>
</feature>
<dbReference type="PROSITE" id="PS51375">
    <property type="entry name" value="PPR"/>
    <property type="match status" value="8"/>
</dbReference>
<dbReference type="EnsemblPlants" id="Kaladp0012s0115.1.v1.1">
    <property type="protein sequence ID" value="Kaladp0012s0115.1.v1.1.CDS.1"/>
    <property type="gene ID" value="Kaladp0012s0115.v1.1"/>
</dbReference>
<dbReference type="Gramene" id="Kaladp0012s0115.1.v1.1">
    <property type="protein sequence ID" value="Kaladp0012s0115.1.v1.1.CDS.1"/>
    <property type="gene ID" value="Kaladp0012s0115.v1.1"/>
</dbReference>
<dbReference type="GO" id="GO:0003723">
    <property type="term" value="F:RNA binding"/>
    <property type="evidence" value="ECO:0007669"/>
    <property type="project" value="InterPro"/>
</dbReference>
<dbReference type="GO" id="GO:0099402">
    <property type="term" value="P:plant organ development"/>
    <property type="evidence" value="ECO:0007669"/>
    <property type="project" value="UniProtKB-ARBA"/>
</dbReference>
<protein>
    <submittedName>
        <fullName evidence="3">Uncharacterized protein</fullName>
    </submittedName>
</protein>
<organism evidence="3 4">
    <name type="scientific">Kalanchoe fedtschenkoi</name>
    <name type="common">Lavender scallops</name>
    <name type="synonym">South American air plant</name>
    <dbReference type="NCBI Taxonomy" id="63787"/>
    <lineage>
        <taxon>Eukaryota</taxon>
        <taxon>Viridiplantae</taxon>
        <taxon>Streptophyta</taxon>
        <taxon>Embryophyta</taxon>
        <taxon>Tracheophyta</taxon>
        <taxon>Spermatophyta</taxon>
        <taxon>Magnoliopsida</taxon>
        <taxon>eudicotyledons</taxon>
        <taxon>Gunneridae</taxon>
        <taxon>Pentapetalae</taxon>
        <taxon>Saxifragales</taxon>
        <taxon>Crassulaceae</taxon>
        <taxon>Kalanchoe</taxon>
    </lineage>
</organism>
<evidence type="ECO:0000256" key="1">
    <source>
        <dbReference type="ARBA" id="ARBA00022737"/>
    </source>
</evidence>
<dbReference type="Pfam" id="PF20431">
    <property type="entry name" value="E_motif"/>
    <property type="match status" value="1"/>
</dbReference>
<keyword evidence="1" id="KW-0677">Repeat</keyword>
<dbReference type="GO" id="GO:0009451">
    <property type="term" value="P:RNA modification"/>
    <property type="evidence" value="ECO:0007669"/>
    <property type="project" value="InterPro"/>
</dbReference>
<keyword evidence="4" id="KW-1185">Reference proteome</keyword>
<dbReference type="PANTHER" id="PTHR47926">
    <property type="entry name" value="PENTATRICOPEPTIDE REPEAT-CONTAINING PROTEIN"/>
    <property type="match status" value="1"/>
</dbReference>
<feature type="repeat" description="PPR" evidence="2">
    <location>
        <begin position="556"/>
        <end position="590"/>
    </location>
</feature>
<dbReference type="Pfam" id="PF13041">
    <property type="entry name" value="PPR_2"/>
    <property type="match status" value="3"/>
</dbReference>
<dbReference type="NCBIfam" id="TIGR00756">
    <property type="entry name" value="PPR"/>
    <property type="match status" value="9"/>
</dbReference>
<dbReference type="PANTHER" id="PTHR47926:SF373">
    <property type="entry name" value="TETRATRICOPEPTIDE-LIKE HELICAL DOMAIN SUPERFAMILY, DYW DOMAIN-CONTAINING PROTEIN"/>
    <property type="match status" value="1"/>
</dbReference>
<dbReference type="Gene3D" id="1.25.40.10">
    <property type="entry name" value="Tetratricopeptide repeat domain"/>
    <property type="match status" value="6"/>
</dbReference>
<feature type="repeat" description="PPR" evidence="2">
    <location>
        <begin position="161"/>
        <end position="195"/>
    </location>
</feature>
<feature type="repeat" description="PPR" evidence="2">
    <location>
        <begin position="223"/>
        <end position="257"/>
    </location>
</feature>
<sequence length="649" mass="73433">MLKCSKFSFLWRRVCVVNWGSCVRNGISRPLDMRLLLQRRLILNRMVSSCGHPKISSGRRDRTLDDNVAEGNWLLSKLSREKRIGEARQVFDRMAVRDVVTWSIVISGYVKCGMIEEARRLFDRADAVKNVVTWTALLNGYVRLNELGEAERLFGEMPEKNVISWNTMIDGYARNGRVDEALSLFEQMPERNVVSWNTIITALSQCGRVDEARMFFDRMPCRDVISWTTMISGLSRNGRIDEAREVFDTMPSRNIVSWNAIVTGYAQNLRLDEAIELFEKMPEKDLRSWNTMITGFIQNGNVGAARNLFNRMTMRNVVSWTTMITGYVLDKQSEEALLLFTEMLTDGGATPNEATFLSVLSACSDLAGLSEGQQVHQLIIKTIYQNTRLVVSALINMYSKCGELSIARKMFYDGSSSHRDLISWNGMVAAYAHHGYGTEAIKLFNEMRDVGVKPNDVTYVALLAACSHSGLVEDGLKFFEELVRDKSIKLRDDHFTCLVDLCGRSGRLKSAYEFIYQLDIKSSSLWGALLAGCNVHGDADIGKLAAEKILDVEPDNVGTYLTLANTYASSGKWQEASELRSKMKDTGLKKQPGCSWIEIENRFHVFIVGEKSHSQFNLINRVLRNLHLKMKKDVIVPDELFASQETLLT</sequence>
<dbReference type="FunFam" id="1.25.40.10:FF:000158">
    <property type="entry name" value="pentatricopeptide repeat-containing protein At2g33680"/>
    <property type="match status" value="1"/>
</dbReference>
<dbReference type="Proteomes" id="UP000594263">
    <property type="component" value="Unplaced"/>
</dbReference>